<evidence type="ECO:0000256" key="1">
    <source>
        <dbReference type="SAM" id="MobiDB-lite"/>
    </source>
</evidence>
<sequence>MSISGKLSVFKDKGLSMIHRYRQYWAARRQVVSVRNVYFESRQIRTQYVRDTGGSSRDKAAPSSRREMRPTKYDEFYSRSRPAGSADLQLLTTTHPAVGIHFASRRNCKKAGRKEFG</sequence>
<keyword evidence="3" id="KW-1185">Reference proteome</keyword>
<accession>A0AAV2MYC9</accession>
<proteinExistence type="predicted"/>
<evidence type="ECO:0000313" key="3">
    <source>
        <dbReference type="Proteomes" id="UP001497644"/>
    </source>
</evidence>
<feature type="compositionally biased region" description="Basic and acidic residues" evidence="1">
    <location>
        <begin position="56"/>
        <end position="72"/>
    </location>
</feature>
<protein>
    <submittedName>
        <fullName evidence="2">Uncharacterized protein</fullName>
    </submittedName>
</protein>
<reference evidence="2" key="1">
    <citation type="submission" date="2024-04" db="EMBL/GenBank/DDBJ databases">
        <authorList>
            <consortium name="Molecular Ecology Group"/>
        </authorList>
    </citation>
    <scope>NUCLEOTIDE SEQUENCE</scope>
</reference>
<organism evidence="2 3">
    <name type="scientific">Lasius platythorax</name>
    <dbReference type="NCBI Taxonomy" id="488582"/>
    <lineage>
        <taxon>Eukaryota</taxon>
        <taxon>Metazoa</taxon>
        <taxon>Ecdysozoa</taxon>
        <taxon>Arthropoda</taxon>
        <taxon>Hexapoda</taxon>
        <taxon>Insecta</taxon>
        <taxon>Pterygota</taxon>
        <taxon>Neoptera</taxon>
        <taxon>Endopterygota</taxon>
        <taxon>Hymenoptera</taxon>
        <taxon>Apocrita</taxon>
        <taxon>Aculeata</taxon>
        <taxon>Formicoidea</taxon>
        <taxon>Formicidae</taxon>
        <taxon>Formicinae</taxon>
        <taxon>Lasius</taxon>
        <taxon>Lasius</taxon>
    </lineage>
</organism>
<comment type="caution">
    <text evidence="2">The sequence shown here is derived from an EMBL/GenBank/DDBJ whole genome shotgun (WGS) entry which is preliminary data.</text>
</comment>
<feature type="region of interest" description="Disordered" evidence="1">
    <location>
        <begin position="50"/>
        <end position="72"/>
    </location>
</feature>
<dbReference type="Proteomes" id="UP001497644">
    <property type="component" value="Unassembled WGS sequence"/>
</dbReference>
<dbReference type="EMBL" id="CAXIPU020000622">
    <property type="protein sequence ID" value="CAL1672514.1"/>
    <property type="molecule type" value="Genomic_DNA"/>
</dbReference>
<name>A0AAV2MYC9_9HYME</name>
<gene>
    <name evidence="2" type="ORF">LPLAT_LOCUS8318</name>
</gene>
<dbReference type="AlphaFoldDB" id="A0AAV2MYC9"/>
<evidence type="ECO:0000313" key="2">
    <source>
        <dbReference type="EMBL" id="CAL1672514.1"/>
    </source>
</evidence>